<dbReference type="SUPFAM" id="SSF161098">
    <property type="entry name" value="MetI-like"/>
    <property type="match status" value="1"/>
</dbReference>
<organism evidence="9">
    <name type="scientific">candidate division WOR-3 bacterium</name>
    <dbReference type="NCBI Taxonomy" id="2052148"/>
    <lineage>
        <taxon>Bacteria</taxon>
        <taxon>Bacteria division WOR-3</taxon>
    </lineage>
</organism>
<evidence type="ECO:0000256" key="6">
    <source>
        <dbReference type="ARBA" id="ARBA00023136"/>
    </source>
</evidence>
<evidence type="ECO:0000256" key="1">
    <source>
        <dbReference type="ARBA" id="ARBA00004651"/>
    </source>
</evidence>
<dbReference type="PANTHER" id="PTHR43163">
    <property type="entry name" value="DIPEPTIDE TRANSPORT SYSTEM PERMEASE PROTEIN DPPB-RELATED"/>
    <property type="match status" value="1"/>
</dbReference>
<evidence type="ECO:0000313" key="9">
    <source>
        <dbReference type="EMBL" id="HDL60561.1"/>
    </source>
</evidence>
<keyword evidence="5 7" id="KW-1133">Transmembrane helix</keyword>
<feature type="transmembrane region" description="Helical" evidence="7">
    <location>
        <begin position="143"/>
        <end position="165"/>
    </location>
</feature>
<dbReference type="EMBL" id="DRDR01000166">
    <property type="protein sequence ID" value="HDL60561.1"/>
    <property type="molecule type" value="Genomic_DNA"/>
</dbReference>
<evidence type="ECO:0000256" key="4">
    <source>
        <dbReference type="ARBA" id="ARBA00022692"/>
    </source>
</evidence>
<dbReference type="InterPro" id="IPR000515">
    <property type="entry name" value="MetI-like"/>
</dbReference>
<dbReference type="PROSITE" id="PS50928">
    <property type="entry name" value="ABC_TM1"/>
    <property type="match status" value="1"/>
</dbReference>
<dbReference type="GO" id="GO:0055085">
    <property type="term" value="P:transmembrane transport"/>
    <property type="evidence" value="ECO:0007669"/>
    <property type="project" value="InterPro"/>
</dbReference>
<dbReference type="CDD" id="cd06261">
    <property type="entry name" value="TM_PBP2"/>
    <property type="match status" value="1"/>
</dbReference>
<comment type="similarity">
    <text evidence="7">Belongs to the binding-protein-dependent transport system permease family.</text>
</comment>
<dbReference type="Pfam" id="PF00528">
    <property type="entry name" value="BPD_transp_1"/>
    <property type="match status" value="1"/>
</dbReference>
<protein>
    <submittedName>
        <fullName evidence="9">ABC transporter permease</fullName>
    </submittedName>
</protein>
<feature type="transmembrane region" description="Helical" evidence="7">
    <location>
        <begin position="105"/>
        <end position="131"/>
    </location>
</feature>
<dbReference type="InterPro" id="IPR035906">
    <property type="entry name" value="MetI-like_sf"/>
</dbReference>
<keyword evidence="2 7" id="KW-0813">Transport</keyword>
<keyword evidence="3" id="KW-1003">Cell membrane</keyword>
<evidence type="ECO:0000256" key="5">
    <source>
        <dbReference type="ARBA" id="ARBA00022989"/>
    </source>
</evidence>
<evidence type="ECO:0000256" key="3">
    <source>
        <dbReference type="ARBA" id="ARBA00022475"/>
    </source>
</evidence>
<keyword evidence="6 7" id="KW-0472">Membrane</keyword>
<reference evidence="9" key="1">
    <citation type="journal article" date="2020" name="mSystems">
        <title>Genome- and Community-Level Interaction Insights into Carbon Utilization and Element Cycling Functions of Hydrothermarchaeota in Hydrothermal Sediment.</title>
        <authorList>
            <person name="Zhou Z."/>
            <person name="Liu Y."/>
            <person name="Xu W."/>
            <person name="Pan J."/>
            <person name="Luo Z.H."/>
            <person name="Li M."/>
        </authorList>
    </citation>
    <scope>NUCLEOTIDE SEQUENCE [LARGE SCALE GENOMIC DNA]</scope>
    <source>
        <strain evidence="9">HyVt-28</strain>
    </source>
</reference>
<feature type="transmembrane region" description="Helical" evidence="7">
    <location>
        <begin position="247"/>
        <end position="273"/>
    </location>
</feature>
<name>A0A7V0LV52_UNCW3</name>
<feature type="transmembrane region" description="Helical" evidence="7">
    <location>
        <begin position="201"/>
        <end position="227"/>
    </location>
</feature>
<sequence>MQAMPGDPIELLAGERVSPEKIAQLKAQWGLDKPVYMQYFYWLSRIIRGDFGRSMVTKLPVIELIKARLPYTLLLTGSALIVEYVIAIPLGLLAALKWGSKTDHVVVTLSIVLWSMPSFWLGVLLMIIFAIKLNLLPLSGYSGLKSLILPLLTLSLPSLAGTLRLTRSEVLEVLREDYVLTAYAKGLPKYKVLIKHVLRNALVPVTVMFFLYLPWLIGGAVIVETVFAWPGMGRLLWKSITVQDYPVVQAIIFIIALLTVISNTIGDIVSAVLDPRIREAL</sequence>
<comment type="caution">
    <text evidence="9">The sequence shown here is derived from an EMBL/GenBank/DDBJ whole genome shotgun (WGS) entry which is preliminary data.</text>
</comment>
<comment type="subcellular location">
    <subcellularLocation>
        <location evidence="1 7">Cell membrane</location>
        <topology evidence="1 7">Multi-pass membrane protein</topology>
    </subcellularLocation>
</comment>
<gene>
    <name evidence="9" type="ORF">ENH14_03795</name>
</gene>
<proteinExistence type="inferred from homology"/>
<accession>A0A7V0LV52</accession>
<evidence type="ECO:0000259" key="8">
    <source>
        <dbReference type="PROSITE" id="PS50928"/>
    </source>
</evidence>
<dbReference type="PANTHER" id="PTHR43163:SF6">
    <property type="entry name" value="DIPEPTIDE TRANSPORT SYSTEM PERMEASE PROTEIN DPPB-RELATED"/>
    <property type="match status" value="1"/>
</dbReference>
<keyword evidence="4 7" id="KW-0812">Transmembrane</keyword>
<evidence type="ECO:0000256" key="7">
    <source>
        <dbReference type="RuleBase" id="RU363032"/>
    </source>
</evidence>
<evidence type="ECO:0000256" key="2">
    <source>
        <dbReference type="ARBA" id="ARBA00022448"/>
    </source>
</evidence>
<dbReference type="Gene3D" id="1.10.3720.10">
    <property type="entry name" value="MetI-like"/>
    <property type="match status" value="1"/>
</dbReference>
<feature type="domain" description="ABC transmembrane type-1" evidence="8">
    <location>
        <begin position="69"/>
        <end position="266"/>
    </location>
</feature>
<dbReference type="AlphaFoldDB" id="A0A7V0LV52"/>
<dbReference type="InterPro" id="IPR045621">
    <property type="entry name" value="BPD_transp_1_N"/>
</dbReference>
<dbReference type="Pfam" id="PF19300">
    <property type="entry name" value="BPD_transp_1_N"/>
    <property type="match status" value="1"/>
</dbReference>
<dbReference type="GO" id="GO:0005886">
    <property type="term" value="C:plasma membrane"/>
    <property type="evidence" value="ECO:0007669"/>
    <property type="project" value="UniProtKB-SubCell"/>
</dbReference>
<dbReference type="Proteomes" id="UP000886381">
    <property type="component" value="Unassembled WGS sequence"/>
</dbReference>
<feature type="transmembrane region" description="Helical" evidence="7">
    <location>
        <begin position="69"/>
        <end position="93"/>
    </location>
</feature>